<name>A0A1H8ULA3_9BRAD</name>
<evidence type="ECO:0000259" key="4">
    <source>
        <dbReference type="PROSITE" id="PS50043"/>
    </source>
</evidence>
<dbReference type="Gene3D" id="3.40.50.2300">
    <property type="match status" value="1"/>
</dbReference>
<dbReference type="InterPro" id="IPR016032">
    <property type="entry name" value="Sig_transdc_resp-reg_C-effctor"/>
</dbReference>
<dbReference type="InterPro" id="IPR000792">
    <property type="entry name" value="Tscrpt_reg_LuxR_C"/>
</dbReference>
<evidence type="ECO:0000256" key="2">
    <source>
        <dbReference type="ARBA" id="ARBA00023125"/>
    </source>
</evidence>
<dbReference type="AlphaFoldDB" id="A0A1H8ULA3"/>
<dbReference type="PANTHER" id="PTHR43214">
    <property type="entry name" value="TWO-COMPONENT RESPONSE REGULATOR"/>
    <property type="match status" value="1"/>
</dbReference>
<dbReference type="GO" id="GO:0006355">
    <property type="term" value="P:regulation of DNA-templated transcription"/>
    <property type="evidence" value="ECO:0007669"/>
    <property type="project" value="InterPro"/>
</dbReference>
<organism evidence="6 7">
    <name type="scientific">Rhodopseudomonas pseudopalustris</name>
    <dbReference type="NCBI Taxonomy" id="1513892"/>
    <lineage>
        <taxon>Bacteria</taxon>
        <taxon>Pseudomonadati</taxon>
        <taxon>Pseudomonadota</taxon>
        <taxon>Alphaproteobacteria</taxon>
        <taxon>Hyphomicrobiales</taxon>
        <taxon>Nitrobacteraceae</taxon>
        <taxon>Rhodopseudomonas</taxon>
    </lineage>
</organism>
<evidence type="ECO:0000313" key="7">
    <source>
        <dbReference type="Proteomes" id="UP000199615"/>
    </source>
</evidence>
<evidence type="ECO:0000256" key="3">
    <source>
        <dbReference type="PROSITE-ProRule" id="PRU00169"/>
    </source>
</evidence>
<dbReference type="SMART" id="SM00421">
    <property type="entry name" value="HTH_LUXR"/>
    <property type="match status" value="1"/>
</dbReference>
<dbReference type="InterPro" id="IPR039420">
    <property type="entry name" value="WalR-like"/>
</dbReference>
<dbReference type="InterPro" id="IPR011006">
    <property type="entry name" value="CheY-like_superfamily"/>
</dbReference>
<feature type="domain" description="HTH luxR-type" evidence="4">
    <location>
        <begin position="146"/>
        <end position="211"/>
    </location>
</feature>
<dbReference type="Pfam" id="PF00072">
    <property type="entry name" value="Response_reg"/>
    <property type="match status" value="1"/>
</dbReference>
<reference evidence="7" key="1">
    <citation type="submission" date="2016-10" db="EMBL/GenBank/DDBJ databases">
        <authorList>
            <person name="Varghese N."/>
            <person name="Submissions S."/>
        </authorList>
    </citation>
    <scope>NUCLEOTIDE SEQUENCE [LARGE SCALE GENOMIC DNA]</scope>
    <source>
        <strain evidence="7">DSM 123</strain>
    </source>
</reference>
<protein>
    <submittedName>
        <fullName evidence="6">Two component transcriptional regulator, LuxR family</fullName>
    </submittedName>
</protein>
<evidence type="ECO:0000256" key="1">
    <source>
        <dbReference type="ARBA" id="ARBA00022553"/>
    </source>
</evidence>
<evidence type="ECO:0000313" key="6">
    <source>
        <dbReference type="EMBL" id="SEP03654.1"/>
    </source>
</evidence>
<dbReference type="OrthoDB" id="3678174at2"/>
<accession>A0A1H8ULA3</accession>
<sequence length="221" mass="23916">MSRVSVALVDDHPLMIEAVFSLLSRIDSFEVVATGTSAKDVVDIGTLLRPEIMIVDLGLPGDVYAAIASVASNSCGTKLVAFTASTGVDTAIRALDSGASGYVLKGSSPDELLDAIASVRSGETYITRNFATQVISALRDATIRRRAAMAVKLSIREEQIVRLLLKGKTNKEIAHAISISEKTVKHYMTILMQKLQVRNRLEVVIAAQRLDAERQLPRLHS</sequence>
<dbReference type="SUPFAM" id="SSF46894">
    <property type="entry name" value="C-terminal effector domain of the bipartite response regulators"/>
    <property type="match status" value="1"/>
</dbReference>
<keyword evidence="2" id="KW-0238">DNA-binding</keyword>
<dbReference type="SMART" id="SM00448">
    <property type="entry name" value="REC"/>
    <property type="match status" value="1"/>
</dbReference>
<dbReference type="Pfam" id="PF00196">
    <property type="entry name" value="GerE"/>
    <property type="match status" value="1"/>
</dbReference>
<evidence type="ECO:0000259" key="5">
    <source>
        <dbReference type="PROSITE" id="PS50110"/>
    </source>
</evidence>
<dbReference type="GO" id="GO:0003677">
    <property type="term" value="F:DNA binding"/>
    <property type="evidence" value="ECO:0007669"/>
    <property type="project" value="UniProtKB-KW"/>
</dbReference>
<dbReference type="EMBL" id="FODT01000007">
    <property type="protein sequence ID" value="SEP03654.1"/>
    <property type="molecule type" value="Genomic_DNA"/>
</dbReference>
<dbReference type="Proteomes" id="UP000199615">
    <property type="component" value="Unassembled WGS sequence"/>
</dbReference>
<dbReference type="InterPro" id="IPR058245">
    <property type="entry name" value="NreC/VraR/RcsB-like_REC"/>
</dbReference>
<keyword evidence="1 3" id="KW-0597">Phosphoprotein</keyword>
<dbReference type="GO" id="GO:0000160">
    <property type="term" value="P:phosphorelay signal transduction system"/>
    <property type="evidence" value="ECO:0007669"/>
    <property type="project" value="InterPro"/>
</dbReference>
<dbReference type="PROSITE" id="PS50110">
    <property type="entry name" value="RESPONSE_REGULATORY"/>
    <property type="match status" value="1"/>
</dbReference>
<gene>
    <name evidence="6" type="ORF">SAMN05444123_107107</name>
</gene>
<dbReference type="CDD" id="cd06170">
    <property type="entry name" value="LuxR_C_like"/>
    <property type="match status" value="1"/>
</dbReference>
<dbReference type="InterPro" id="IPR001789">
    <property type="entry name" value="Sig_transdc_resp-reg_receiver"/>
</dbReference>
<feature type="domain" description="Response regulatory" evidence="5">
    <location>
        <begin position="5"/>
        <end position="120"/>
    </location>
</feature>
<dbReference type="PANTHER" id="PTHR43214:SF43">
    <property type="entry name" value="TWO-COMPONENT RESPONSE REGULATOR"/>
    <property type="match status" value="1"/>
</dbReference>
<dbReference type="CDD" id="cd17535">
    <property type="entry name" value="REC_NarL-like"/>
    <property type="match status" value="1"/>
</dbReference>
<feature type="modified residue" description="4-aspartylphosphate" evidence="3">
    <location>
        <position position="56"/>
    </location>
</feature>
<dbReference type="SUPFAM" id="SSF52172">
    <property type="entry name" value="CheY-like"/>
    <property type="match status" value="1"/>
</dbReference>
<dbReference type="PROSITE" id="PS50043">
    <property type="entry name" value="HTH_LUXR_2"/>
    <property type="match status" value="1"/>
</dbReference>
<dbReference type="RefSeq" id="WP_011501979.1">
    <property type="nucleotide sequence ID" value="NZ_FODT01000007.1"/>
</dbReference>
<keyword evidence="7" id="KW-1185">Reference proteome</keyword>
<dbReference type="PRINTS" id="PR00038">
    <property type="entry name" value="HTHLUXR"/>
</dbReference>
<proteinExistence type="predicted"/>